<dbReference type="InterPro" id="IPR001173">
    <property type="entry name" value="Glyco_trans_2-like"/>
</dbReference>
<dbReference type="Pfam" id="PF00535">
    <property type="entry name" value="Glycos_transf_2"/>
    <property type="match status" value="1"/>
</dbReference>
<dbReference type="Proteomes" id="UP001198983">
    <property type="component" value="Chromosome"/>
</dbReference>
<dbReference type="Gene3D" id="3.90.550.10">
    <property type="entry name" value="Spore Coat Polysaccharide Biosynthesis Protein SpsA, Chain A"/>
    <property type="match status" value="1"/>
</dbReference>
<evidence type="ECO:0000259" key="1">
    <source>
        <dbReference type="Pfam" id="PF00535"/>
    </source>
</evidence>
<feature type="domain" description="Glycosyltransferase 2-like" evidence="1">
    <location>
        <begin position="21"/>
        <end position="151"/>
    </location>
</feature>
<dbReference type="EMBL" id="CP081135">
    <property type="protein sequence ID" value="UEL48762.1"/>
    <property type="molecule type" value="Genomic_DNA"/>
</dbReference>
<evidence type="ECO:0000313" key="2">
    <source>
        <dbReference type="EMBL" id="UEL48762.1"/>
    </source>
</evidence>
<dbReference type="PANTHER" id="PTHR22916">
    <property type="entry name" value="GLYCOSYLTRANSFERASE"/>
    <property type="match status" value="1"/>
</dbReference>
<dbReference type="PANTHER" id="PTHR22916:SF3">
    <property type="entry name" value="UDP-GLCNAC:BETAGAL BETA-1,3-N-ACETYLGLUCOSAMINYLTRANSFERASE-LIKE PROTEIN 1"/>
    <property type="match status" value="1"/>
</dbReference>
<accession>A0AAX2ZK63</accession>
<dbReference type="InterPro" id="IPR029044">
    <property type="entry name" value="Nucleotide-diphossugar_trans"/>
</dbReference>
<dbReference type="SUPFAM" id="SSF53448">
    <property type="entry name" value="Nucleotide-diphospho-sugar transferases"/>
    <property type="match status" value="1"/>
</dbReference>
<proteinExistence type="predicted"/>
<dbReference type="CDD" id="cd00761">
    <property type="entry name" value="Glyco_tranf_GTA_type"/>
    <property type="match status" value="1"/>
</dbReference>
<protein>
    <submittedName>
        <fullName evidence="2">Glycosyltransferase family 2 protein</fullName>
    </submittedName>
</protein>
<name>A0AAX2ZK63_9FIRM</name>
<organism evidence="2 3">
    <name type="scientific">Terrisporobacter hibernicus</name>
    <dbReference type="NCBI Taxonomy" id="2813371"/>
    <lineage>
        <taxon>Bacteria</taxon>
        <taxon>Bacillati</taxon>
        <taxon>Bacillota</taxon>
        <taxon>Clostridia</taxon>
        <taxon>Peptostreptococcales</taxon>
        <taxon>Peptostreptococcaceae</taxon>
        <taxon>Terrisporobacter</taxon>
    </lineage>
</organism>
<gene>
    <name evidence="2" type="ORF">JW646_04725</name>
</gene>
<reference evidence="2 3" key="1">
    <citation type="journal article" date="2023" name="Int. J. Syst. Evol. Microbiol.">
        <title>Terrisporobacter hibernicus sp. nov., isolated from bovine faeces in Northern Ireland.</title>
        <authorList>
            <person name="Mitchell M."/>
            <person name="Nguyen S.V."/>
            <person name="Connor M."/>
            <person name="Fairley D.J."/>
            <person name="Donoghue O."/>
            <person name="Marshall H."/>
            <person name="Koolman L."/>
            <person name="McMullan G."/>
            <person name="Schaffer K.E."/>
            <person name="McGrath J.W."/>
            <person name="Fanning S."/>
        </authorList>
    </citation>
    <scope>NUCLEOTIDE SEQUENCE [LARGE SCALE GENOMIC DNA]</scope>
    <source>
        <strain evidence="2 3">MCA3</strain>
    </source>
</reference>
<dbReference type="AlphaFoldDB" id="A0AAX2ZK63"/>
<sequence>MATGVLFRKYGKGGLNLATLTIFTPTYNRAYILNQCYQSLVRQTCKDFVWLIIDDGSKDNTRELVQEWMKKDNGFKIRYHYKKNGGMHTGHNAAYELIDTELNVCIDSDDFMPDNAVEIITGYWKKNGNDKYSGIIALDVYKNGEIIGSKLPDKKSTTLSGFYDKGGKGDKKLIYRTDVINSYPKYPEFKDERFVPLDYKYLIADQEYELLILNEAVCVVEYMEDGSSMNMLRQYYKNPRGFAFMRKVHMKYDKGFVKKFKTCTHYVSSSFISENKNFIRESPNKIFTVLAIPFGACLYSVIKYNNKERV</sequence>
<evidence type="ECO:0000313" key="3">
    <source>
        <dbReference type="Proteomes" id="UP001198983"/>
    </source>
</evidence>
<keyword evidence="3" id="KW-1185">Reference proteome</keyword>
<dbReference type="KEGG" id="tem:JW646_04725"/>
<dbReference type="GO" id="GO:0016758">
    <property type="term" value="F:hexosyltransferase activity"/>
    <property type="evidence" value="ECO:0007669"/>
    <property type="project" value="UniProtKB-ARBA"/>
</dbReference>